<evidence type="ECO:0000256" key="2">
    <source>
        <dbReference type="ARBA" id="ARBA00023315"/>
    </source>
</evidence>
<keyword evidence="1" id="KW-0808">Transferase</keyword>
<dbReference type="RefSeq" id="WP_015756372.1">
    <property type="nucleotide sequence ID" value="NC_013216.1"/>
</dbReference>
<dbReference type="STRING" id="485916.Dtox_0742"/>
<dbReference type="PANTHER" id="PTHR36449:SF1">
    <property type="entry name" value="ACETYLTRANSFERASE"/>
    <property type="match status" value="1"/>
</dbReference>
<dbReference type="Gene3D" id="3.40.630.30">
    <property type="match status" value="1"/>
</dbReference>
<dbReference type="HOGENOM" id="CLU_081493_2_0_9"/>
<dbReference type="GO" id="GO:0016746">
    <property type="term" value="F:acyltransferase activity"/>
    <property type="evidence" value="ECO:0007669"/>
    <property type="project" value="UniProtKB-KW"/>
</dbReference>
<dbReference type="KEGG" id="dae:Dtox_0742"/>
<dbReference type="PANTHER" id="PTHR36449">
    <property type="entry name" value="ACETYLTRANSFERASE-RELATED"/>
    <property type="match status" value="1"/>
</dbReference>
<dbReference type="AlphaFoldDB" id="C8W1K9"/>
<reference evidence="3 4" key="1">
    <citation type="journal article" date="2009" name="Stand. Genomic Sci.">
        <title>Complete genome sequence of Desulfotomaculum acetoxidans type strain (5575).</title>
        <authorList>
            <person name="Spring S."/>
            <person name="Lapidus A."/>
            <person name="Schroder M."/>
            <person name="Gleim D."/>
            <person name="Sims D."/>
            <person name="Meincke L."/>
            <person name="Glavina Del Rio T."/>
            <person name="Tice H."/>
            <person name="Copeland A."/>
            <person name="Cheng J.F."/>
            <person name="Lucas S."/>
            <person name="Chen F."/>
            <person name="Nolan M."/>
            <person name="Bruce D."/>
            <person name="Goodwin L."/>
            <person name="Pitluck S."/>
            <person name="Ivanova N."/>
            <person name="Mavromatis K."/>
            <person name="Mikhailova N."/>
            <person name="Pati A."/>
            <person name="Chen A."/>
            <person name="Palaniappan K."/>
            <person name="Land M."/>
            <person name="Hauser L."/>
            <person name="Chang Y.J."/>
            <person name="Jeffries C.D."/>
            <person name="Chain P."/>
            <person name="Saunders E."/>
            <person name="Brettin T."/>
            <person name="Detter J.C."/>
            <person name="Goker M."/>
            <person name="Bristow J."/>
            <person name="Eisen J.A."/>
            <person name="Markowitz V."/>
            <person name="Hugenholtz P."/>
            <person name="Kyrpides N.C."/>
            <person name="Klenk H.P."/>
            <person name="Han C."/>
        </authorList>
    </citation>
    <scope>NUCLEOTIDE SEQUENCE [LARGE SCALE GENOMIC DNA]</scope>
    <source>
        <strain evidence="4">ATCC 49208 / DSM 771 / VKM B-1644</strain>
    </source>
</reference>
<evidence type="ECO:0000313" key="3">
    <source>
        <dbReference type="EMBL" id="ACV61654.1"/>
    </source>
</evidence>
<dbReference type="Proteomes" id="UP000002217">
    <property type="component" value="Chromosome"/>
</dbReference>
<dbReference type="eggNOG" id="COG0456">
    <property type="taxonomic scope" value="Bacteria"/>
</dbReference>
<evidence type="ECO:0000256" key="1">
    <source>
        <dbReference type="ARBA" id="ARBA00022679"/>
    </source>
</evidence>
<keyword evidence="2" id="KW-0012">Acyltransferase</keyword>
<name>C8W1K9_DESAS</name>
<keyword evidence="4" id="KW-1185">Reference proteome</keyword>
<evidence type="ECO:0000313" key="4">
    <source>
        <dbReference type="Proteomes" id="UP000002217"/>
    </source>
</evidence>
<evidence type="ECO:0008006" key="5">
    <source>
        <dbReference type="Google" id="ProtNLM"/>
    </source>
</evidence>
<gene>
    <name evidence="3" type="ordered locus">Dtox_0742</name>
</gene>
<organism evidence="3 4">
    <name type="scientific">Desulfofarcimen acetoxidans (strain ATCC 49208 / DSM 771 / KCTC 5769 / VKM B-1644 / 5575)</name>
    <name type="common">Desulfotomaculum acetoxidans</name>
    <dbReference type="NCBI Taxonomy" id="485916"/>
    <lineage>
        <taxon>Bacteria</taxon>
        <taxon>Bacillati</taxon>
        <taxon>Bacillota</taxon>
        <taxon>Clostridia</taxon>
        <taxon>Eubacteriales</taxon>
        <taxon>Peptococcaceae</taxon>
        <taxon>Desulfofarcimen</taxon>
    </lineage>
</organism>
<dbReference type="EMBL" id="CP001720">
    <property type="protein sequence ID" value="ACV61654.1"/>
    <property type="molecule type" value="Genomic_DNA"/>
</dbReference>
<accession>C8W1K9</accession>
<sequence length="177" mass="20484">MSSKNKTQEVISTFICSRDKDIEHFLKEKAIEFKKVSKSRTYFIVDEEALELGDFNILAYFSLAIQVLKVPIEISNRKTKHLDGLFSKRDGEKITEFPVFLIGQLAKNDTYAKLITGKEILEYAISTIYKAHEKIGGRIVLVECADKKSLVDFYQSNEFEVIRQDEDKLIQLIRMIH</sequence>
<protein>
    <recommendedName>
        <fullName evidence="5">Acetyltransferase</fullName>
    </recommendedName>
</protein>
<proteinExistence type="predicted"/>